<dbReference type="InterPro" id="IPR021124">
    <property type="entry name" value="CRISPR-assoc_prot_Cas5"/>
</dbReference>
<dbReference type="InterPro" id="IPR010147">
    <property type="entry name" value="CRISPR-assoc_prot_CasD"/>
</dbReference>
<keyword evidence="3" id="KW-1185">Reference proteome</keyword>
<protein>
    <submittedName>
        <fullName evidence="2">Type I-E CRISPR-associated protein Cas5/CasD</fullName>
    </submittedName>
</protein>
<proteinExistence type="predicted"/>
<reference evidence="2 3" key="1">
    <citation type="submission" date="2019-06" db="EMBL/GenBank/DDBJ databases">
        <authorList>
            <person name="Lee I."/>
            <person name="Jang G.I."/>
            <person name="Hwang C.Y."/>
        </authorList>
    </citation>
    <scope>NUCLEOTIDE SEQUENCE [LARGE SCALE GENOMIC DNA]</scope>
    <source>
        <strain evidence="2 3">PAMC 28131</strain>
    </source>
</reference>
<evidence type="ECO:0000256" key="1">
    <source>
        <dbReference type="ARBA" id="ARBA00023118"/>
    </source>
</evidence>
<keyword evidence="1" id="KW-0051">Antiviral defense</keyword>
<dbReference type="OrthoDB" id="5704083at2"/>
<dbReference type="GO" id="GO:0003723">
    <property type="term" value="F:RNA binding"/>
    <property type="evidence" value="ECO:0007669"/>
    <property type="project" value="InterPro"/>
</dbReference>
<dbReference type="NCBIfam" id="TIGR01868">
    <property type="entry name" value="casD_Cas5e"/>
    <property type="match status" value="1"/>
</dbReference>
<dbReference type="Pfam" id="PF09704">
    <property type="entry name" value="Cas_Cas5d"/>
    <property type="match status" value="1"/>
</dbReference>
<evidence type="ECO:0000313" key="2">
    <source>
        <dbReference type="EMBL" id="TPE64797.1"/>
    </source>
</evidence>
<gene>
    <name evidence="2" type="primary">cas5e</name>
    <name evidence="2" type="ORF">FJQ54_00705</name>
</gene>
<dbReference type="NCBIfam" id="TIGR02593">
    <property type="entry name" value="CRISPR_cas5"/>
    <property type="match status" value="1"/>
</dbReference>
<dbReference type="CDD" id="cd09645">
    <property type="entry name" value="Cas5_I-E"/>
    <property type="match status" value="1"/>
</dbReference>
<organism evidence="2 3">
    <name type="scientific">Sandaracinobacter neustonicus</name>
    <dbReference type="NCBI Taxonomy" id="1715348"/>
    <lineage>
        <taxon>Bacteria</taxon>
        <taxon>Pseudomonadati</taxon>
        <taxon>Pseudomonadota</taxon>
        <taxon>Alphaproteobacteria</taxon>
        <taxon>Sphingomonadales</taxon>
        <taxon>Sphingosinicellaceae</taxon>
        <taxon>Sandaracinobacter</taxon>
    </lineage>
</organism>
<dbReference type="Gene3D" id="3.30.70.2660">
    <property type="match status" value="1"/>
</dbReference>
<dbReference type="AlphaFoldDB" id="A0A501XXL1"/>
<dbReference type="EMBL" id="VFSU01000006">
    <property type="protein sequence ID" value="TPE64797.1"/>
    <property type="molecule type" value="Genomic_DNA"/>
</dbReference>
<dbReference type="Proteomes" id="UP000319897">
    <property type="component" value="Unassembled WGS sequence"/>
</dbReference>
<dbReference type="GO" id="GO:0043571">
    <property type="term" value="P:maintenance of CRISPR repeat elements"/>
    <property type="evidence" value="ECO:0007669"/>
    <property type="project" value="InterPro"/>
</dbReference>
<dbReference type="GO" id="GO:0051607">
    <property type="term" value="P:defense response to virus"/>
    <property type="evidence" value="ECO:0007669"/>
    <property type="project" value="UniProtKB-KW"/>
</dbReference>
<dbReference type="RefSeq" id="WP_140926367.1">
    <property type="nucleotide sequence ID" value="NZ_VFSU01000006.1"/>
</dbReference>
<accession>A0A501XXL1</accession>
<sequence length="234" mass="25670">MPDYLTFTLTAGMAAMGDFAGHERRGTWHWPGRSAVLGLMAAAMGIRRTDIAGLKRLEGLRLAVAVYESGVPLRDFHTVQTVPTAKMKQPQTRAEALSIPREDLNTVLTLRDYRVGVAYAVALWRGDATAPGLQELADALRTPAFTLYLGRKSCPLSAPPGPAILSATGAAQALASHPLPPFWGQRPTIRFIASDERLAEEDHEEQRQDQATDRAAWHFTGRRLFIHHPLAEDA</sequence>
<dbReference type="InterPro" id="IPR013422">
    <property type="entry name" value="CRISPR-assoc_prot_Cas5_N"/>
</dbReference>
<name>A0A501XXL1_9SPHN</name>
<evidence type="ECO:0000313" key="3">
    <source>
        <dbReference type="Proteomes" id="UP000319897"/>
    </source>
</evidence>
<comment type="caution">
    <text evidence="2">The sequence shown here is derived from an EMBL/GenBank/DDBJ whole genome shotgun (WGS) entry which is preliminary data.</text>
</comment>